<feature type="domain" description="FAD dependent oxidoreductase" evidence="11">
    <location>
        <begin position="257"/>
        <end position="621"/>
    </location>
</feature>
<evidence type="ECO:0000256" key="7">
    <source>
        <dbReference type="ARBA" id="ARBA00022827"/>
    </source>
</evidence>
<keyword evidence="2 10" id="KW-0489">Methyltransferase</keyword>
<dbReference type="Gene3D" id="3.50.50.60">
    <property type="entry name" value="FAD/NAD(P)-binding domain"/>
    <property type="match status" value="1"/>
</dbReference>
<dbReference type="AlphaFoldDB" id="A0AA95HBD4"/>
<dbReference type="Gene3D" id="3.40.50.150">
    <property type="entry name" value="Vaccinia Virus protein VP39"/>
    <property type="match status" value="1"/>
</dbReference>
<keyword evidence="5 10" id="KW-0949">S-adenosyl-L-methionine</keyword>
<dbReference type="EC" id="1.5.-.-" evidence="10"/>
<accession>A0AA95HBD4</accession>
<evidence type="ECO:0000256" key="3">
    <source>
        <dbReference type="ARBA" id="ARBA00022630"/>
    </source>
</evidence>
<name>A0AA95HBD4_9GAMM</name>
<dbReference type="InterPro" id="IPR008471">
    <property type="entry name" value="MnmC-like_methylTransf"/>
</dbReference>
<dbReference type="InterPro" id="IPR036188">
    <property type="entry name" value="FAD/NAD-bd_sf"/>
</dbReference>
<dbReference type="KEGG" id="tdu:QJT80_03880"/>
<evidence type="ECO:0000256" key="5">
    <source>
        <dbReference type="ARBA" id="ARBA00022691"/>
    </source>
</evidence>
<dbReference type="NCBIfam" id="TIGR03197">
    <property type="entry name" value="MnmC_Cterm"/>
    <property type="match status" value="1"/>
</dbReference>
<keyword evidence="9 10" id="KW-0511">Multifunctional enzyme</keyword>
<dbReference type="GO" id="GO:0002098">
    <property type="term" value="P:tRNA wobble uridine modification"/>
    <property type="evidence" value="ECO:0007669"/>
    <property type="project" value="TreeGrafter"/>
</dbReference>
<evidence type="ECO:0000256" key="4">
    <source>
        <dbReference type="ARBA" id="ARBA00022679"/>
    </source>
</evidence>
<dbReference type="GO" id="GO:0005737">
    <property type="term" value="C:cytoplasm"/>
    <property type="evidence" value="ECO:0007669"/>
    <property type="project" value="UniProtKB-SubCell"/>
</dbReference>
<dbReference type="SUPFAM" id="SSF54373">
    <property type="entry name" value="FAD-linked reductases, C-terminal domain"/>
    <property type="match status" value="1"/>
</dbReference>
<keyword evidence="7 10" id="KW-0274">FAD</keyword>
<organism evidence="13">
    <name type="scientific">Candidatus Thiocaldithrix dubininis</name>
    <dbReference type="NCBI Taxonomy" id="3080823"/>
    <lineage>
        <taxon>Bacteria</taxon>
        <taxon>Pseudomonadati</taxon>
        <taxon>Pseudomonadota</taxon>
        <taxon>Gammaproteobacteria</taxon>
        <taxon>Thiotrichales</taxon>
        <taxon>Thiotrichaceae</taxon>
        <taxon>Candidatus Thiocaldithrix</taxon>
    </lineage>
</organism>
<dbReference type="SUPFAM" id="SSF51905">
    <property type="entry name" value="FAD/NAD(P)-binding domain"/>
    <property type="match status" value="1"/>
</dbReference>
<dbReference type="Gene3D" id="3.30.9.10">
    <property type="entry name" value="D-Amino Acid Oxidase, subunit A, domain 2"/>
    <property type="match status" value="1"/>
</dbReference>
<dbReference type="HAMAP" id="MF_01102">
    <property type="entry name" value="MnmC"/>
    <property type="match status" value="1"/>
</dbReference>
<feature type="domain" description="MnmC-like methyltransferase" evidence="12">
    <location>
        <begin position="111"/>
        <end position="232"/>
    </location>
</feature>
<dbReference type="PANTHER" id="PTHR13847">
    <property type="entry name" value="SARCOSINE DEHYDROGENASE-RELATED"/>
    <property type="match status" value="1"/>
</dbReference>
<dbReference type="GO" id="GO:0004808">
    <property type="term" value="F:tRNA (5-methylaminomethyl-2-thiouridylate)(34)-methyltransferase activity"/>
    <property type="evidence" value="ECO:0007669"/>
    <property type="project" value="UniProtKB-EC"/>
</dbReference>
<dbReference type="EC" id="2.1.1.61" evidence="10"/>
<keyword evidence="1 10" id="KW-0963">Cytoplasm</keyword>
<evidence type="ECO:0000259" key="11">
    <source>
        <dbReference type="Pfam" id="PF01266"/>
    </source>
</evidence>
<keyword evidence="4 10" id="KW-0808">Transferase</keyword>
<feature type="region of interest" description="FAD-dependent cmnm(5)s(2)U34 oxidoreductase" evidence="10">
    <location>
        <begin position="260"/>
        <end position="655"/>
    </location>
</feature>
<comment type="catalytic activity">
    <reaction evidence="10">
        <text>5-aminomethyl-2-thiouridine(34) in tRNA + S-adenosyl-L-methionine = 5-methylaminomethyl-2-thiouridine(34) in tRNA + S-adenosyl-L-homocysteine + H(+)</text>
        <dbReference type="Rhea" id="RHEA:19569"/>
        <dbReference type="Rhea" id="RHEA-COMP:10195"/>
        <dbReference type="Rhea" id="RHEA-COMP:10197"/>
        <dbReference type="ChEBI" id="CHEBI:15378"/>
        <dbReference type="ChEBI" id="CHEBI:57856"/>
        <dbReference type="ChEBI" id="CHEBI:59789"/>
        <dbReference type="ChEBI" id="CHEBI:74454"/>
        <dbReference type="ChEBI" id="CHEBI:74455"/>
        <dbReference type="EC" id="2.1.1.61"/>
    </reaction>
</comment>
<comment type="cofactor">
    <cofactor evidence="10">
        <name>FAD</name>
        <dbReference type="ChEBI" id="CHEBI:57692"/>
    </cofactor>
</comment>
<dbReference type="InterPro" id="IPR006076">
    <property type="entry name" value="FAD-dep_OxRdtase"/>
</dbReference>
<dbReference type="EMBL" id="CP124755">
    <property type="protein sequence ID" value="WGZ91616.1"/>
    <property type="molecule type" value="Genomic_DNA"/>
</dbReference>
<dbReference type="Proteomes" id="UP001300672">
    <property type="component" value="Chromosome"/>
</dbReference>
<dbReference type="Pfam" id="PF05430">
    <property type="entry name" value="Methyltransf_30"/>
    <property type="match status" value="1"/>
</dbReference>
<comment type="subcellular location">
    <subcellularLocation>
        <location evidence="10">Cytoplasm</location>
    </subcellularLocation>
</comment>
<evidence type="ECO:0000256" key="6">
    <source>
        <dbReference type="ARBA" id="ARBA00022694"/>
    </source>
</evidence>
<evidence type="ECO:0000313" key="13">
    <source>
        <dbReference type="EMBL" id="WGZ91616.1"/>
    </source>
</evidence>
<comment type="similarity">
    <text evidence="10">In the C-terminal section; belongs to the DAO family.</text>
</comment>
<gene>
    <name evidence="10 13" type="primary">mnmC</name>
    <name evidence="13" type="ORF">QJT80_03880</name>
</gene>
<dbReference type="NCBIfam" id="NF033855">
    <property type="entry name" value="tRNA_MNMC2"/>
    <property type="match status" value="1"/>
</dbReference>
<dbReference type="InterPro" id="IPR047785">
    <property type="entry name" value="tRNA_MNMC2"/>
</dbReference>
<dbReference type="GO" id="GO:0050660">
    <property type="term" value="F:flavin adenine dinucleotide binding"/>
    <property type="evidence" value="ECO:0007669"/>
    <property type="project" value="UniProtKB-UniRule"/>
</dbReference>
<dbReference type="GO" id="GO:0016645">
    <property type="term" value="F:oxidoreductase activity, acting on the CH-NH group of donors"/>
    <property type="evidence" value="ECO:0007669"/>
    <property type="project" value="InterPro"/>
</dbReference>
<keyword evidence="3 10" id="KW-0285">Flavoprotein</keyword>
<protein>
    <recommendedName>
        <fullName evidence="10">tRNA 5-methylaminomethyl-2-thiouridine biosynthesis bifunctional protein MnmC</fullName>
        <shortName evidence="10">tRNA mnm(5)s(2)U biosynthesis bifunctional protein</shortName>
    </recommendedName>
    <domain>
        <recommendedName>
            <fullName evidence="10">tRNA (mnm(5)s(2)U34)-methyltransferase</fullName>
            <ecNumber evidence="10">2.1.1.61</ecNumber>
        </recommendedName>
    </domain>
    <domain>
        <recommendedName>
            <fullName evidence="10">FAD-dependent cmnm(5)s(2)U34 oxidoreductase</fullName>
            <ecNumber evidence="10">1.5.-.-</ecNumber>
        </recommendedName>
    </domain>
</protein>
<reference evidence="13" key="1">
    <citation type="journal article" date="2023" name="Int. J. Mol. Sci.">
        <title>Metagenomics Revealed a New Genus 'Candidatus Thiocaldithrix dubininis' gen. nov., sp. nov. and a New Species 'Candidatus Thiothrix putei' sp. nov. in the Family Thiotrichaceae, Some Members of Which Have Traits of Both Na+- and H+-Motive Energetics.</title>
        <authorList>
            <person name="Ravin N.V."/>
            <person name="Muntyan M.S."/>
            <person name="Smolyakov D.D."/>
            <person name="Rudenko T.S."/>
            <person name="Beletsky A.V."/>
            <person name="Mardanov A.V."/>
            <person name="Grabovich M.Y."/>
        </authorList>
    </citation>
    <scope>NUCLEOTIDE SEQUENCE</scope>
    <source>
        <strain evidence="13">GKL-01</strain>
    </source>
</reference>
<dbReference type="PANTHER" id="PTHR13847:SF283">
    <property type="entry name" value="TRNA 5-METHYLAMINOMETHYL-2-THIOURIDINE BIOSYNTHESIS BIFUNCTIONAL PROTEIN MNMC"/>
    <property type="match status" value="1"/>
</dbReference>
<evidence type="ECO:0000256" key="10">
    <source>
        <dbReference type="HAMAP-Rule" id="MF_01102"/>
    </source>
</evidence>
<keyword evidence="8 10" id="KW-0560">Oxidoreductase</keyword>
<keyword evidence="6 10" id="KW-0819">tRNA processing</keyword>
<evidence type="ECO:0000256" key="9">
    <source>
        <dbReference type="ARBA" id="ARBA00023268"/>
    </source>
</evidence>
<evidence type="ECO:0000259" key="12">
    <source>
        <dbReference type="Pfam" id="PF05430"/>
    </source>
</evidence>
<dbReference type="InterPro" id="IPR029063">
    <property type="entry name" value="SAM-dependent_MTases_sf"/>
</dbReference>
<dbReference type="InterPro" id="IPR017610">
    <property type="entry name" value="tRNA_S-uridine_synth_MnmC_C"/>
</dbReference>
<evidence type="ECO:0000256" key="2">
    <source>
        <dbReference type="ARBA" id="ARBA00022603"/>
    </source>
</evidence>
<reference evidence="13" key="2">
    <citation type="submission" date="2023-04" db="EMBL/GenBank/DDBJ databases">
        <authorList>
            <person name="Beletskiy A.V."/>
            <person name="Mardanov A.V."/>
            <person name="Ravin N.V."/>
        </authorList>
    </citation>
    <scope>NUCLEOTIDE SEQUENCE</scope>
    <source>
        <strain evidence="13">GKL-01</strain>
    </source>
</reference>
<evidence type="ECO:0000256" key="8">
    <source>
        <dbReference type="ARBA" id="ARBA00023002"/>
    </source>
</evidence>
<comment type="similarity">
    <text evidence="10">In the N-terminal section; belongs to the methyltransferase superfamily. tRNA (mnm(5)s(2)U34)-methyltransferase family.</text>
</comment>
<dbReference type="InterPro" id="IPR023032">
    <property type="entry name" value="tRNA_MAMT_biosynth_bifunc_MnmC"/>
</dbReference>
<evidence type="ECO:0000256" key="1">
    <source>
        <dbReference type="ARBA" id="ARBA00022490"/>
    </source>
</evidence>
<dbReference type="GO" id="GO:0032259">
    <property type="term" value="P:methylation"/>
    <property type="evidence" value="ECO:0007669"/>
    <property type="project" value="UniProtKB-KW"/>
</dbReference>
<comment type="function">
    <text evidence="10">Catalyzes the last two steps in the biosynthesis of 5-methylaminomethyl-2-thiouridine (mnm(5)s(2)U) at the wobble position (U34) in tRNA. Catalyzes the FAD-dependent demodification of cmnm(5)s(2)U34 to nm(5)s(2)U34, followed by the transfer of a methyl group from S-adenosyl-L-methionine to nm(5)s(2)U34, to form mnm(5)s(2)U34.</text>
</comment>
<sequence>MTSELTPAQVTLDASGTPYAPAFDDCYFSRLDGLAESRYVFLQGNNLPQRWQQQQRFVIAETGFGTGLNFLATWQAWQQDAQRCEQLQFISIEKHPISVEKLRELLSVWVELKPFVYELLANYPPLLSGMHRLVLAQGRVQLTLCFMPIEEALAQLVCRADAWFLDGFAPAKNPEMWQLSNLQGIARLSHAQTCLATFTAASEVRRTLTEAGFSVTKRKGFGKKREMLTAQYNAEAQQTLVAPWLSLPEQPCSQKTVSIMGGGIAGCQMAYALAIRGWQVTLIERHAQLASEASGNRAGVLTPKMTAESSWGESFYRQAFGFALRQLQQFTQQGFKLDWQACGAMQLAHEPRELARQQALIARQLPADFMQVLDAQTATQLAGIPLTVGASYFPQGSWLNPRSLCQALIQHPNIHVILKQTALELKQSLNQTWQVLDNTQKLISEAEVLIIANGKDLTSFGQTESLPLMPVQGQTSTASVSHYSQTLKLALGHEGYITPAIEGQHIFGATFKRNHTDVSLDAESDQTNYQQLQQYLPELANSFNTIHSSHAAIRMTTPDRYPIVGAIPDIAYYQAEYASLKHGQKYRQYPKARYIQGLYVLGGFGSRGLTTSGLCAELLAAIINDEPLPIQKTLYENLQPARFLIKQLKTGYSSK</sequence>
<feature type="region of interest" description="tRNA (mnm(5)s(2)U34)-methyltransferase" evidence="10">
    <location>
        <begin position="1"/>
        <end position="233"/>
    </location>
</feature>
<dbReference type="Pfam" id="PF01266">
    <property type="entry name" value="DAO"/>
    <property type="match status" value="1"/>
</dbReference>
<proteinExistence type="inferred from homology"/>
<dbReference type="NCBIfam" id="NF002481">
    <property type="entry name" value="PRK01747.1-2"/>
    <property type="match status" value="1"/>
</dbReference>